<dbReference type="SUPFAM" id="SSF50044">
    <property type="entry name" value="SH3-domain"/>
    <property type="match status" value="1"/>
</dbReference>
<protein>
    <recommendedName>
        <fullName evidence="11">SLIT-ROBO Rho GTPase-activating protein 1-like</fullName>
    </recommendedName>
</protein>
<feature type="compositionally biased region" description="Low complexity" evidence="6">
    <location>
        <begin position="978"/>
        <end position="992"/>
    </location>
</feature>
<dbReference type="FunCoup" id="C3Z2W1">
    <property type="interactions" value="111"/>
</dbReference>
<feature type="compositionally biased region" description="Basic and acidic residues" evidence="6">
    <location>
        <begin position="835"/>
        <end position="852"/>
    </location>
</feature>
<keyword evidence="1 4" id="KW-0728">SH3 domain</keyword>
<dbReference type="InParanoid" id="C3Z2W1"/>
<dbReference type="PROSITE" id="PS51741">
    <property type="entry name" value="F_BAR"/>
    <property type="match status" value="1"/>
</dbReference>
<feature type="compositionally biased region" description="Pro residues" evidence="6">
    <location>
        <begin position="1117"/>
        <end position="1131"/>
    </location>
</feature>
<dbReference type="InterPro" id="IPR001452">
    <property type="entry name" value="SH3_domain"/>
</dbReference>
<feature type="region of interest" description="Disordered" evidence="6">
    <location>
        <begin position="818"/>
        <end position="864"/>
    </location>
</feature>
<dbReference type="CDD" id="cd11955">
    <property type="entry name" value="SH3_srGAP1-3"/>
    <property type="match status" value="1"/>
</dbReference>
<dbReference type="InterPro" id="IPR001060">
    <property type="entry name" value="FCH_dom"/>
</dbReference>
<dbReference type="InterPro" id="IPR035648">
    <property type="entry name" value="srGAP1/2/3_SH3"/>
</dbReference>
<evidence type="ECO:0000256" key="2">
    <source>
        <dbReference type="ARBA" id="ARBA00022468"/>
    </source>
</evidence>
<name>C3Z2W1_BRAFL</name>
<evidence type="ECO:0000256" key="4">
    <source>
        <dbReference type="PROSITE-ProRule" id="PRU00192"/>
    </source>
</evidence>
<dbReference type="Pfam" id="PF00611">
    <property type="entry name" value="FCH"/>
    <property type="match status" value="1"/>
</dbReference>
<sequence>MTDRKREKEILVEFETQVKAMDLSPSEVRFLLEAEKRKARRRAKLSFRHIRQQLTDQLKCLDSRMEAQAALMADLQDFFRRKAEIELEYSKSLEKLADRFLTKVKQQQKLDASKTGEKKDGHILSPYNCWYQLLGVTRRESRNHSTLSDIYSTNLTSRFTQISEDVGRIFRKSREITTTCHEDLVRVLNELYTALKTYHLYHSESAIAEGKLKSVESKMLKTDDKARPSKRVKTMQEKRQAKYFESKQKSIKARNEYLLSLDASNSAIHKYFVNDLSDLVDCMDLGFHSAFGRAMKTYLSANDCADKSHQEGLDIISQCVYNLDQKNDKQKFMENYNGTFVVPQKFMFIPHGGDENHSRCPVCSGGQGVGAVSTLPRSIMRCTGYNPGRMMIMPSSQVCQVSAQQQVQEELDTRYRQIHHRLMCVKTENEEVRKTLDVTSQNLQDQLNVVDYDMSPYFTLQGSPETPPDTLSSKQSMQRHRQHKQEIEDYYLEKFREYTLGSSVVTRLQAKYDLIQKALGEGERNAALSVDPDSPSRPPMLPPKPRKINKPGRPASSCKAKLFGGSILEYIQASGHEIPLVIRSCIRVINLLGLHHQGIFRVPGSQVEVNQLREYFERGEDPLSDPGEVTDLNSVAGCLKLYFRQLLDPLFTRSKFEDLITAARMENLQDCLDALRNIIDSMERPIVVVMRYLFAFLNHLSSYSDENMMDPYNLAICFGPTLMPCPEEYDQVIYQPYVNELTKTIITYHDSLFPPDLDGPMYEKCMGEEDPFVDPVANMDNISEDNLTIPSEDELASLGSQDSLDWLDSEYAEQFDRDGSVRKKKEMTSHGSIESLDKLDSLESTEGIERKRGSSKKSSLRKKELDPMEAIARFDYVGRTERELSFKKGDSLLLFSRASDDWWEGRCRGEDGLVPDKYIHVKSSDTATDTSSLRNDSDRESLVSTPGFTTPSTVSPKHMTPSTSKSDVGSDTDTIGQASGVTSSVSGSLSALNEEQQEEKLKVTQSIEREIDATLATVMSELQALEMTSSKHTPDVVLDTLERDRLDRVARPTSTSSDSAVAALRAEKSSAGTVEQVQIQRPAKLSLTRGQPSAQAAGSFGTSTSSFSSFRSRDKPPVSPKPPLPGKPTSPGPSTAKKLGTM</sequence>
<dbReference type="SMART" id="SM00055">
    <property type="entry name" value="FCH"/>
    <property type="match status" value="1"/>
</dbReference>
<dbReference type="SUPFAM" id="SSF48350">
    <property type="entry name" value="GTPase activation domain, GAP"/>
    <property type="match status" value="1"/>
</dbReference>
<evidence type="ECO:0008006" key="11">
    <source>
        <dbReference type="Google" id="ProtNLM"/>
    </source>
</evidence>
<feature type="compositionally biased region" description="Low complexity" evidence="6">
    <location>
        <begin position="1098"/>
        <end position="1110"/>
    </location>
</feature>
<dbReference type="Gene3D" id="1.10.555.10">
    <property type="entry name" value="Rho GTPase activation protein"/>
    <property type="match status" value="1"/>
</dbReference>
<dbReference type="STRING" id="7739.C3Z2W1"/>
<feature type="compositionally biased region" description="Polar residues" evidence="6">
    <location>
        <begin position="924"/>
        <end position="934"/>
    </location>
</feature>
<dbReference type="Gene3D" id="1.20.1270.60">
    <property type="entry name" value="Arfaptin homology (AH) domain/BAR domain"/>
    <property type="match status" value="1"/>
</dbReference>
<feature type="domain" description="Rho-GAP" evidence="8">
    <location>
        <begin position="565"/>
        <end position="753"/>
    </location>
</feature>
<evidence type="ECO:0000256" key="3">
    <source>
        <dbReference type="ARBA" id="ARBA00023054"/>
    </source>
</evidence>
<dbReference type="PROSITE" id="PS50002">
    <property type="entry name" value="SH3"/>
    <property type="match status" value="1"/>
</dbReference>
<feature type="domain" description="SH3" evidence="7">
    <location>
        <begin position="865"/>
        <end position="924"/>
    </location>
</feature>
<dbReference type="InterPro" id="IPR000198">
    <property type="entry name" value="RhoGAP_dom"/>
</dbReference>
<evidence type="ECO:0000259" key="8">
    <source>
        <dbReference type="PROSITE" id="PS50238"/>
    </source>
</evidence>
<dbReference type="PROSITE" id="PS50238">
    <property type="entry name" value="RHOGAP"/>
    <property type="match status" value="1"/>
</dbReference>
<evidence type="ECO:0000259" key="7">
    <source>
        <dbReference type="PROSITE" id="PS50002"/>
    </source>
</evidence>
<dbReference type="GO" id="GO:0007165">
    <property type="term" value="P:signal transduction"/>
    <property type="evidence" value="ECO:0007669"/>
    <property type="project" value="InterPro"/>
</dbReference>
<keyword evidence="3 5" id="KW-0175">Coiled coil</keyword>
<evidence type="ECO:0000256" key="6">
    <source>
        <dbReference type="SAM" id="MobiDB-lite"/>
    </source>
</evidence>
<accession>C3Z2W1</accession>
<proteinExistence type="predicted"/>
<feature type="region of interest" description="Disordered" evidence="6">
    <location>
        <begin position="526"/>
        <end position="555"/>
    </location>
</feature>
<feature type="region of interest" description="Disordered" evidence="6">
    <location>
        <begin position="924"/>
        <end position="998"/>
    </location>
</feature>
<dbReference type="EMBL" id="GG666574">
    <property type="protein sequence ID" value="EEN53362.1"/>
    <property type="molecule type" value="Genomic_DNA"/>
</dbReference>
<dbReference type="SMART" id="SM00326">
    <property type="entry name" value="SH3"/>
    <property type="match status" value="1"/>
</dbReference>
<dbReference type="AlphaFoldDB" id="C3Z2W1"/>
<dbReference type="GO" id="GO:0005096">
    <property type="term" value="F:GTPase activator activity"/>
    <property type="evidence" value="ECO:0007669"/>
    <property type="project" value="UniProtKB-KW"/>
</dbReference>
<keyword evidence="2" id="KW-0343">GTPase activation</keyword>
<dbReference type="Pfam" id="PF00620">
    <property type="entry name" value="RhoGAP"/>
    <property type="match status" value="1"/>
</dbReference>
<feature type="region of interest" description="Disordered" evidence="6">
    <location>
        <begin position="1082"/>
        <end position="1142"/>
    </location>
</feature>
<dbReference type="InterPro" id="IPR027267">
    <property type="entry name" value="AH/BAR_dom_sf"/>
</dbReference>
<gene>
    <name evidence="10" type="ORF">BRAFLDRAFT_66486</name>
</gene>
<dbReference type="InterPro" id="IPR051627">
    <property type="entry name" value="SLIT-ROBO_RhoGAP"/>
</dbReference>
<dbReference type="eggNOG" id="KOG3565">
    <property type="taxonomic scope" value="Eukaryota"/>
</dbReference>
<dbReference type="SMART" id="SM00324">
    <property type="entry name" value="RhoGAP"/>
    <property type="match status" value="1"/>
</dbReference>
<feature type="domain" description="F-BAR" evidence="9">
    <location>
        <begin position="45"/>
        <end position="328"/>
    </location>
</feature>
<dbReference type="FunFam" id="1.20.1270.60:FF:000094">
    <property type="entry name" value="SLIT-ROBO Rho GTPase-activating 2 protein"/>
    <property type="match status" value="1"/>
</dbReference>
<dbReference type="Pfam" id="PF00018">
    <property type="entry name" value="SH3_1"/>
    <property type="match status" value="1"/>
</dbReference>
<dbReference type="PANTHER" id="PTHR14166">
    <property type="entry name" value="SLIT-ROBO RHO GTPASE ACTIVATING PROTEIN"/>
    <property type="match status" value="1"/>
</dbReference>
<dbReference type="FunFam" id="1.10.555.10:FF:000026">
    <property type="entry name" value="Rho GTPase activating protein 4"/>
    <property type="match status" value="1"/>
</dbReference>
<reference evidence="10" key="1">
    <citation type="journal article" date="2008" name="Nature">
        <title>The amphioxus genome and the evolution of the chordate karyotype.</title>
        <authorList>
            <consortium name="US DOE Joint Genome Institute (JGI-PGF)"/>
            <person name="Putnam N.H."/>
            <person name="Butts T."/>
            <person name="Ferrier D.E.K."/>
            <person name="Furlong R.F."/>
            <person name="Hellsten U."/>
            <person name="Kawashima T."/>
            <person name="Robinson-Rechavi M."/>
            <person name="Shoguchi E."/>
            <person name="Terry A."/>
            <person name="Yu J.-K."/>
            <person name="Benito-Gutierrez E.L."/>
            <person name="Dubchak I."/>
            <person name="Garcia-Fernandez J."/>
            <person name="Gibson-Brown J.J."/>
            <person name="Grigoriev I.V."/>
            <person name="Horton A.C."/>
            <person name="de Jong P.J."/>
            <person name="Jurka J."/>
            <person name="Kapitonov V.V."/>
            <person name="Kohara Y."/>
            <person name="Kuroki Y."/>
            <person name="Lindquist E."/>
            <person name="Lucas S."/>
            <person name="Osoegawa K."/>
            <person name="Pennacchio L.A."/>
            <person name="Salamov A.A."/>
            <person name="Satou Y."/>
            <person name="Sauka-Spengler T."/>
            <person name="Schmutz J."/>
            <person name="Shin-I T."/>
            <person name="Toyoda A."/>
            <person name="Bronner-Fraser M."/>
            <person name="Fujiyama A."/>
            <person name="Holland L.Z."/>
            <person name="Holland P.W.H."/>
            <person name="Satoh N."/>
            <person name="Rokhsar D.S."/>
        </authorList>
    </citation>
    <scope>NUCLEOTIDE SEQUENCE [LARGE SCALE GENOMIC DNA]</scope>
    <source>
        <strain evidence="10">S238N-H82</strain>
        <tissue evidence="10">Testes</tissue>
    </source>
</reference>
<feature type="compositionally biased region" description="Polar residues" evidence="6">
    <location>
        <begin position="942"/>
        <end position="977"/>
    </location>
</feature>
<dbReference type="Gene3D" id="2.30.30.40">
    <property type="entry name" value="SH3 Domains"/>
    <property type="match status" value="1"/>
</dbReference>
<evidence type="ECO:0000256" key="1">
    <source>
        <dbReference type="ARBA" id="ARBA00022443"/>
    </source>
</evidence>
<dbReference type="InterPro" id="IPR008936">
    <property type="entry name" value="Rho_GTPase_activation_prot"/>
</dbReference>
<dbReference type="InterPro" id="IPR031160">
    <property type="entry name" value="F_BAR_dom"/>
</dbReference>
<dbReference type="CDD" id="cd07656">
    <property type="entry name" value="F-BAR_srGAP"/>
    <property type="match status" value="1"/>
</dbReference>
<dbReference type="InterPro" id="IPR036028">
    <property type="entry name" value="SH3-like_dom_sf"/>
</dbReference>
<evidence type="ECO:0000313" key="10">
    <source>
        <dbReference type="EMBL" id="EEN53362.1"/>
    </source>
</evidence>
<dbReference type="SUPFAM" id="SSF103657">
    <property type="entry name" value="BAR/IMD domain-like"/>
    <property type="match status" value="1"/>
</dbReference>
<evidence type="ECO:0000256" key="5">
    <source>
        <dbReference type="PROSITE-ProRule" id="PRU01077"/>
    </source>
</evidence>
<dbReference type="FunFam" id="2.30.30.40:FF:000136">
    <property type="entry name" value="Rho GTPase activating protein 4"/>
    <property type="match status" value="1"/>
</dbReference>
<evidence type="ECO:0000259" key="9">
    <source>
        <dbReference type="PROSITE" id="PS51741"/>
    </source>
</evidence>
<organism>
    <name type="scientific">Branchiostoma floridae</name>
    <name type="common">Florida lancelet</name>
    <name type="synonym">Amphioxus</name>
    <dbReference type="NCBI Taxonomy" id="7739"/>
    <lineage>
        <taxon>Eukaryota</taxon>
        <taxon>Metazoa</taxon>
        <taxon>Chordata</taxon>
        <taxon>Cephalochordata</taxon>
        <taxon>Leptocardii</taxon>
        <taxon>Amphioxiformes</taxon>
        <taxon>Branchiostomatidae</taxon>
        <taxon>Branchiostoma</taxon>
    </lineage>
</organism>